<feature type="compositionally biased region" description="Polar residues" evidence="1">
    <location>
        <begin position="56"/>
        <end position="67"/>
    </location>
</feature>
<proteinExistence type="predicted"/>
<dbReference type="Proteomes" id="UP000677228">
    <property type="component" value="Unassembled WGS sequence"/>
</dbReference>
<dbReference type="EMBL" id="CAJNOQ010001432">
    <property type="protein sequence ID" value="CAF0894453.1"/>
    <property type="molecule type" value="Genomic_DNA"/>
</dbReference>
<dbReference type="Proteomes" id="UP000663829">
    <property type="component" value="Unassembled WGS sequence"/>
</dbReference>
<feature type="region of interest" description="Disordered" evidence="1">
    <location>
        <begin position="1"/>
        <end position="22"/>
    </location>
</feature>
<organism evidence="3 6">
    <name type="scientific">Didymodactylos carnosus</name>
    <dbReference type="NCBI Taxonomy" id="1234261"/>
    <lineage>
        <taxon>Eukaryota</taxon>
        <taxon>Metazoa</taxon>
        <taxon>Spiralia</taxon>
        <taxon>Gnathifera</taxon>
        <taxon>Rotifera</taxon>
        <taxon>Eurotatoria</taxon>
        <taxon>Bdelloidea</taxon>
        <taxon>Philodinida</taxon>
        <taxon>Philodinidae</taxon>
        <taxon>Didymodactylos</taxon>
    </lineage>
</organism>
<protein>
    <submittedName>
        <fullName evidence="3">Uncharacterized protein</fullName>
    </submittedName>
</protein>
<dbReference type="Proteomes" id="UP000681722">
    <property type="component" value="Unassembled WGS sequence"/>
</dbReference>
<gene>
    <name evidence="3" type="ORF">GPM918_LOCUS8298</name>
    <name evidence="2" type="ORF">OVA965_LOCUS1562</name>
    <name evidence="5" type="ORF">SRO942_LOCUS8298</name>
    <name evidence="4" type="ORF">TMI583_LOCUS1562</name>
</gene>
<evidence type="ECO:0000313" key="2">
    <source>
        <dbReference type="EMBL" id="CAF0743112.1"/>
    </source>
</evidence>
<dbReference type="EMBL" id="CAJOBC010001432">
    <property type="protein sequence ID" value="CAF3678083.1"/>
    <property type="molecule type" value="Genomic_DNA"/>
</dbReference>
<feature type="region of interest" description="Disordered" evidence="1">
    <location>
        <begin position="56"/>
        <end position="75"/>
    </location>
</feature>
<dbReference type="Proteomes" id="UP000682733">
    <property type="component" value="Unassembled WGS sequence"/>
</dbReference>
<comment type="caution">
    <text evidence="3">The sequence shown here is derived from an EMBL/GenBank/DDBJ whole genome shotgun (WGS) entry which is preliminary data.</text>
</comment>
<evidence type="ECO:0000313" key="3">
    <source>
        <dbReference type="EMBL" id="CAF0894453.1"/>
    </source>
</evidence>
<sequence>MNEYSINRAKSADPYDQLYREKKKKEELDKIRLKSRAIWSRPDTSETTHGFYFQHPMQNQRTPLRPTSRNRRNNPHPKLVFLCTGMKEIPDAYGAPKQERTVEVDKPPSRASKSSWHMQNLSDVERQGAGAFLKIANDEAKENAFQAVRNYRSLGLDEHCPHIHQQNSVPNSGNTEYYPSLYRFRQAINNDKGEFRDIVSYSIIYSCLVYTIEYHAVTQALKNPHVDIKLIDERIQPNVRYRTEENQERFHRRHHSCILTQRPYRGDFSIHPDWNPQLSHHRLTCLC</sequence>
<evidence type="ECO:0000256" key="1">
    <source>
        <dbReference type="SAM" id="MobiDB-lite"/>
    </source>
</evidence>
<evidence type="ECO:0000313" key="4">
    <source>
        <dbReference type="EMBL" id="CAF3520843.1"/>
    </source>
</evidence>
<feature type="region of interest" description="Disordered" evidence="1">
    <location>
        <begin position="96"/>
        <end position="117"/>
    </location>
</feature>
<dbReference type="EMBL" id="CAJOBA010000295">
    <property type="protein sequence ID" value="CAF3520843.1"/>
    <property type="molecule type" value="Genomic_DNA"/>
</dbReference>
<dbReference type="AlphaFoldDB" id="A0A813Z7G9"/>
<accession>A0A813Z7G9</accession>
<reference evidence="3" key="1">
    <citation type="submission" date="2021-02" db="EMBL/GenBank/DDBJ databases">
        <authorList>
            <person name="Nowell W R."/>
        </authorList>
    </citation>
    <scope>NUCLEOTIDE SEQUENCE</scope>
</reference>
<evidence type="ECO:0000313" key="5">
    <source>
        <dbReference type="EMBL" id="CAF3678083.1"/>
    </source>
</evidence>
<evidence type="ECO:0000313" key="6">
    <source>
        <dbReference type="Proteomes" id="UP000663829"/>
    </source>
</evidence>
<dbReference type="EMBL" id="CAJNOK010000295">
    <property type="protein sequence ID" value="CAF0743112.1"/>
    <property type="molecule type" value="Genomic_DNA"/>
</dbReference>
<feature type="compositionally biased region" description="Basic and acidic residues" evidence="1">
    <location>
        <begin position="10"/>
        <end position="22"/>
    </location>
</feature>
<feature type="compositionally biased region" description="Basic and acidic residues" evidence="1">
    <location>
        <begin position="97"/>
        <end position="108"/>
    </location>
</feature>
<dbReference type="OrthoDB" id="9972253at2759"/>
<name>A0A813Z7G9_9BILA</name>
<keyword evidence="6" id="KW-1185">Reference proteome</keyword>